<dbReference type="OrthoDB" id="1048788at2"/>
<comment type="caution">
    <text evidence="2">The sequence shown here is derived from an EMBL/GenBank/DDBJ whole genome shotgun (WGS) entry which is preliminary data.</text>
</comment>
<keyword evidence="1" id="KW-1133">Transmembrane helix</keyword>
<organism evidence="2 3">
    <name type="scientific">Sphingobacterium yanglingense</name>
    <dbReference type="NCBI Taxonomy" id="1437280"/>
    <lineage>
        <taxon>Bacteria</taxon>
        <taxon>Pseudomonadati</taxon>
        <taxon>Bacteroidota</taxon>
        <taxon>Sphingobacteriia</taxon>
        <taxon>Sphingobacteriales</taxon>
        <taxon>Sphingobacteriaceae</taxon>
        <taxon>Sphingobacterium</taxon>
    </lineage>
</organism>
<evidence type="ECO:0000256" key="1">
    <source>
        <dbReference type="SAM" id="Phobius"/>
    </source>
</evidence>
<dbReference type="Pfam" id="PF12725">
    <property type="entry name" value="DUF3810"/>
    <property type="match status" value="1"/>
</dbReference>
<dbReference type="EMBL" id="SNYV01000013">
    <property type="protein sequence ID" value="TDQ78161.1"/>
    <property type="molecule type" value="Genomic_DNA"/>
</dbReference>
<keyword evidence="1" id="KW-0812">Transmembrane</keyword>
<keyword evidence="1" id="KW-0472">Membrane</keyword>
<evidence type="ECO:0000313" key="2">
    <source>
        <dbReference type="EMBL" id="TDQ78161.1"/>
    </source>
</evidence>
<feature type="transmembrane region" description="Helical" evidence="1">
    <location>
        <begin position="68"/>
        <end position="88"/>
    </location>
</feature>
<sequence length="376" mass="44274">MRARGNNRHNIKYYVILGGAVLFQFVQFLLKDQPEWIERYYSRGFYPLFSYLSVILFSWVPFSVGDLLYFLFVLVIVGLFIGIMRSLVKKNWQKGGRYALRLLTFLCALYTLFYVNWGLNYYRLPITKHLGLDVDETHADDYRDVLGKYIVMANTLRDQLDVKGQSRLGVRVDLQEYIRQDTVFTPLLSKTQVHAKSPLSSALVSYFTVSGYFNPFSMEAHVNQEIPNSSYPFVYVHELAHQMGIGFEDECNFIAFRLLVDHENRWYRYAAYYAAIQSLLKPLYGNKEQLERVRNMLSEKVRADFKEEYAFWQSKYGWVEQLTNLFYNQYLQHNNQPEGLARYDMMAKLIVAWEKQKRHELSAPDLGKLYAPPVVK</sequence>
<gene>
    <name evidence="2" type="ORF">CLV99_2139</name>
</gene>
<feature type="transmembrane region" description="Helical" evidence="1">
    <location>
        <begin position="12"/>
        <end position="30"/>
    </location>
</feature>
<accession>A0A4R6WIJ6</accession>
<dbReference type="Proteomes" id="UP000295292">
    <property type="component" value="Unassembled WGS sequence"/>
</dbReference>
<dbReference type="AlphaFoldDB" id="A0A4R6WIJ6"/>
<feature type="transmembrane region" description="Helical" evidence="1">
    <location>
        <begin position="100"/>
        <end position="119"/>
    </location>
</feature>
<name>A0A4R6WIJ6_9SPHI</name>
<proteinExistence type="predicted"/>
<keyword evidence="3" id="KW-1185">Reference proteome</keyword>
<reference evidence="2 3" key="1">
    <citation type="submission" date="2019-03" db="EMBL/GenBank/DDBJ databases">
        <title>Genomic Encyclopedia of Archaeal and Bacterial Type Strains, Phase II (KMG-II): from individual species to whole genera.</title>
        <authorList>
            <person name="Goeker M."/>
        </authorList>
    </citation>
    <scope>NUCLEOTIDE SEQUENCE [LARGE SCALE GENOMIC DNA]</scope>
    <source>
        <strain evidence="2 3">DSM 28353</strain>
    </source>
</reference>
<evidence type="ECO:0000313" key="3">
    <source>
        <dbReference type="Proteomes" id="UP000295292"/>
    </source>
</evidence>
<protein>
    <submittedName>
        <fullName evidence="2">Uncharacterized protein DUF3810</fullName>
    </submittedName>
</protein>
<dbReference type="RefSeq" id="WP_133584408.1">
    <property type="nucleotide sequence ID" value="NZ_SNYV01000013.1"/>
</dbReference>
<dbReference type="InterPro" id="IPR024294">
    <property type="entry name" value="DUF3810"/>
</dbReference>
<feature type="transmembrane region" description="Helical" evidence="1">
    <location>
        <begin position="42"/>
        <end position="62"/>
    </location>
</feature>